<accession>B6K1L9</accession>
<sequence length="42" mass="4696">MIATIASSTTYTNCVIDVLPNKGAKYHPTHWRYPNMCLSIIA</sequence>
<evidence type="ECO:0000313" key="2">
    <source>
        <dbReference type="Proteomes" id="UP000001744"/>
    </source>
</evidence>
<gene>
    <name evidence="1" type="ORF">SJAG_05255</name>
</gene>
<dbReference type="JaponicusDB" id="SJAG_05255"/>
<protein>
    <submittedName>
        <fullName evidence="1">Uncharacterized protein</fullName>
    </submittedName>
</protein>
<keyword evidence="2" id="KW-1185">Reference proteome</keyword>
<dbReference type="GeneID" id="7052059"/>
<dbReference type="Proteomes" id="UP000001744">
    <property type="component" value="Unassembled WGS sequence"/>
</dbReference>
<proteinExistence type="predicted"/>
<dbReference type="HOGENOM" id="CLU_3260798_0_0_1"/>
<reference evidence="1 2" key="1">
    <citation type="journal article" date="2011" name="Science">
        <title>Comparative functional genomics of the fission yeasts.</title>
        <authorList>
            <person name="Rhind N."/>
            <person name="Chen Z."/>
            <person name="Yassour M."/>
            <person name="Thompson D.A."/>
            <person name="Haas B.J."/>
            <person name="Habib N."/>
            <person name="Wapinski I."/>
            <person name="Roy S."/>
            <person name="Lin M.F."/>
            <person name="Heiman D.I."/>
            <person name="Young S.K."/>
            <person name="Furuya K."/>
            <person name="Guo Y."/>
            <person name="Pidoux A."/>
            <person name="Chen H.M."/>
            <person name="Robbertse B."/>
            <person name="Goldberg J.M."/>
            <person name="Aoki K."/>
            <person name="Bayne E.H."/>
            <person name="Berlin A.M."/>
            <person name="Desjardins C.A."/>
            <person name="Dobbs E."/>
            <person name="Dukaj L."/>
            <person name="Fan L."/>
            <person name="FitzGerald M.G."/>
            <person name="French C."/>
            <person name="Gujja S."/>
            <person name="Hansen K."/>
            <person name="Keifenheim D."/>
            <person name="Levin J.Z."/>
            <person name="Mosher R.A."/>
            <person name="Mueller C.A."/>
            <person name="Pfiffner J."/>
            <person name="Priest M."/>
            <person name="Russ C."/>
            <person name="Smialowska A."/>
            <person name="Swoboda P."/>
            <person name="Sykes S.M."/>
            <person name="Vaughn M."/>
            <person name="Vengrova S."/>
            <person name="Yoder R."/>
            <person name="Zeng Q."/>
            <person name="Allshire R."/>
            <person name="Baulcombe D."/>
            <person name="Birren B.W."/>
            <person name="Brown W."/>
            <person name="Ekwall K."/>
            <person name="Kellis M."/>
            <person name="Leatherwood J."/>
            <person name="Levin H."/>
            <person name="Margalit H."/>
            <person name="Martienssen R."/>
            <person name="Nieduszynski C.A."/>
            <person name="Spatafora J.W."/>
            <person name="Friedman N."/>
            <person name="Dalgaard J.Z."/>
            <person name="Baumann P."/>
            <person name="Niki H."/>
            <person name="Regev A."/>
            <person name="Nusbaum C."/>
        </authorList>
    </citation>
    <scope>NUCLEOTIDE SEQUENCE [LARGE SCALE GENOMIC DNA]</scope>
    <source>
        <strain evidence="2">yFS275 / FY16936</strain>
    </source>
</reference>
<evidence type="ECO:0000313" key="1">
    <source>
        <dbReference type="EMBL" id="EEB07050.1"/>
    </source>
</evidence>
<name>B6K1L9_SCHJY</name>
<organism evidence="1 2">
    <name type="scientific">Schizosaccharomyces japonicus (strain yFS275 / FY16936)</name>
    <name type="common">Fission yeast</name>
    <dbReference type="NCBI Taxonomy" id="402676"/>
    <lineage>
        <taxon>Eukaryota</taxon>
        <taxon>Fungi</taxon>
        <taxon>Dikarya</taxon>
        <taxon>Ascomycota</taxon>
        <taxon>Taphrinomycotina</taxon>
        <taxon>Schizosaccharomycetes</taxon>
        <taxon>Schizosaccharomycetales</taxon>
        <taxon>Schizosaccharomycetaceae</taxon>
        <taxon>Schizosaccharomyces</taxon>
    </lineage>
</organism>
<dbReference type="VEuPathDB" id="FungiDB:SJAG_05255"/>
<dbReference type="RefSeq" id="XP_002173343.1">
    <property type="nucleotide sequence ID" value="XM_002173307.1"/>
</dbReference>
<dbReference type="EMBL" id="KE651166">
    <property type="protein sequence ID" value="EEB07050.1"/>
    <property type="molecule type" value="Genomic_DNA"/>
</dbReference>
<dbReference type="AlphaFoldDB" id="B6K1L9"/>